<name>A0ACB9MYB2_BAUVA</name>
<gene>
    <name evidence="1" type="ORF">L6164_020997</name>
</gene>
<reference evidence="1 2" key="1">
    <citation type="journal article" date="2022" name="DNA Res.">
        <title>Chromosomal-level genome assembly of the orchid tree Bauhinia variegata (Leguminosae; Cercidoideae) supports the allotetraploid origin hypothesis of Bauhinia.</title>
        <authorList>
            <person name="Zhong Y."/>
            <person name="Chen Y."/>
            <person name="Zheng D."/>
            <person name="Pang J."/>
            <person name="Liu Y."/>
            <person name="Luo S."/>
            <person name="Meng S."/>
            <person name="Qian L."/>
            <person name="Wei D."/>
            <person name="Dai S."/>
            <person name="Zhou R."/>
        </authorList>
    </citation>
    <scope>NUCLEOTIDE SEQUENCE [LARGE SCALE GENOMIC DNA]</scope>
    <source>
        <strain evidence="1">BV-YZ2020</strain>
    </source>
</reference>
<proteinExistence type="predicted"/>
<accession>A0ACB9MYB2</accession>
<evidence type="ECO:0000313" key="1">
    <source>
        <dbReference type="EMBL" id="KAI4328661.1"/>
    </source>
</evidence>
<dbReference type="Proteomes" id="UP000828941">
    <property type="component" value="Chromosome 8"/>
</dbReference>
<sequence>MDSEPARKKLKLNPADNDSQDIISNLPEDILSHILSFLPTKDAVRTSVLSTKWIYKWTCITNLDVDNRLIYSKKTRTRKSLFINFMNRAMRDASPHVSNDLPLFGSLVSLDMDMDSLFGSQDILFIFLRKSPVLERLSFSWNHQILMKIS</sequence>
<keyword evidence="2" id="KW-1185">Reference proteome</keyword>
<organism evidence="1 2">
    <name type="scientific">Bauhinia variegata</name>
    <name type="common">Purple orchid tree</name>
    <name type="synonym">Phanera variegata</name>
    <dbReference type="NCBI Taxonomy" id="167791"/>
    <lineage>
        <taxon>Eukaryota</taxon>
        <taxon>Viridiplantae</taxon>
        <taxon>Streptophyta</taxon>
        <taxon>Embryophyta</taxon>
        <taxon>Tracheophyta</taxon>
        <taxon>Spermatophyta</taxon>
        <taxon>Magnoliopsida</taxon>
        <taxon>eudicotyledons</taxon>
        <taxon>Gunneridae</taxon>
        <taxon>Pentapetalae</taxon>
        <taxon>rosids</taxon>
        <taxon>fabids</taxon>
        <taxon>Fabales</taxon>
        <taxon>Fabaceae</taxon>
        <taxon>Cercidoideae</taxon>
        <taxon>Cercideae</taxon>
        <taxon>Bauhiniinae</taxon>
        <taxon>Bauhinia</taxon>
    </lineage>
</organism>
<dbReference type="EMBL" id="CM039433">
    <property type="protein sequence ID" value="KAI4328661.1"/>
    <property type="molecule type" value="Genomic_DNA"/>
</dbReference>
<evidence type="ECO:0000313" key="2">
    <source>
        <dbReference type="Proteomes" id="UP000828941"/>
    </source>
</evidence>
<comment type="caution">
    <text evidence="1">The sequence shown here is derived from an EMBL/GenBank/DDBJ whole genome shotgun (WGS) entry which is preliminary data.</text>
</comment>
<protein>
    <submittedName>
        <fullName evidence="1">Uncharacterized protein</fullName>
    </submittedName>
</protein>